<accession>A0A9P4NG45</accession>
<protein>
    <submittedName>
        <fullName evidence="2">Uncharacterized protein</fullName>
    </submittedName>
</protein>
<feature type="chain" id="PRO_5040250796" evidence="1">
    <location>
        <begin position="19"/>
        <end position="407"/>
    </location>
</feature>
<proteinExistence type="predicted"/>
<keyword evidence="3" id="KW-1185">Reference proteome</keyword>
<dbReference type="AlphaFoldDB" id="A0A9P4NG45"/>
<dbReference type="OrthoDB" id="4142625at2759"/>
<gene>
    <name evidence="2" type="ORF">EJ08DRAFT_706428</name>
</gene>
<evidence type="ECO:0000256" key="1">
    <source>
        <dbReference type="SAM" id="SignalP"/>
    </source>
</evidence>
<dbReference type="Proteomes" id="UP000800235">
    <property type="component" value="Unassembled WGS sequence"/>
</dbReference>
<organism evidence="2 3">
    <name type="scientific">Tothia fuscella</name>
    <dbReference type="NCBI Taxonomy" id="1048955"/>
    <lineage>
        <taxon>Eukaryota</taxon>
        <taxon>Fungi</taxon>
        <taxon>Dikarya</taxon>
        <taxon>Ascomycota</taxon>
        <taxon>Pezizomycotina</taxon>
        <taxon>Dothideomycetes</taxon>
        <taxon>Pleosporomycetidae</taxon>
        <taxon>Venturiales</taxon>
        <taxon>Cylindrosympodiaceae</taxon>
        <taxon>Tothia</taxon>
    </lineage>
</organism>
<evidence type="ECO:0000313" key="3">
    <source>
        <dbReference type="Proteomes" id="UP000800235"/>
    </source>
</evidence>
<keyword evidence="1" id="KW-0732">Signal</keyword>
<dbReference type="EMBL" id="MU007118">
    <property type="protein sequence ID" value="KAF2419607.1"/>
    <property type="molecule type" value="Genomic_DNA"/>
</dbReference>
<sequence length="407" mass="44955">MKLYQALTLFSATGALSASTIPHASNIEGVLRYTHQFAPFSGGYGKVPDPPGAAPRKQILTSPSKIPGAQRVKIRSGPYNVASMSKKSASGHAGMLENYPDTAVDKPCEECTLLWQQAGMEYPNGTVANVDTGMWLHHMVHFNKGPTRWDPTGKDRFCIPFLPVFLSPKTSERFYTAGNERTLMDYNPQGKEGDLTTGSGYYLRKEDKFAFLVELMNMNMVDTVVYITMVYDFLPGPLPEGWTEAKTVWLDANQCGTSEVWPPQEKGTFTIDTQPWKPNFEGKLLWSIVHQHDGGMDVEVRNTNNTVCKGVAKYSETPAYIYRGSSMGGDKVAKDHISSMPGCGAEGSAGLEVKRDQVWSLKGKYDYDQREGNLENGRQAEIMVLGLLLVSVPPGPLTPLISKWTYS</sequence>
<comment type="caution">
    <text evidence="2">The sequence shown here is derived from an EMBL/GenBank/DDBJ whole genome shotgun (WGS) entry which is preliminary data.</text>
</comment>
<evidence type="ECO:0000313" key="2">
    <source>
        <dbReference type="EMBL" id="KAF2419607.1"/>
    </source>
</evidence>
<name>A0A9P4NG45_9PEZI</name>
<reference evidence="2" key="1">
    <citation type="journal article" date="2020" name="Stud. Mycol.">
        <title>101 Dothideomycetes genomes: a test case for predicting lifestyles and emergence of pathogens.</title>
        <authorList>
            <person name="Haridas S."/>
            <person name="Albert R."/>
            <person name="Binder M."/>
            <person name="Bloem J."/>
            <person name="Labutti K."/>
            <person name="Salamov A."/>
            <person name="Andreopoulos B."/>
            <person name="Baker S."/>
            <person name="Barry K."/>
            <person name="Bills G."/>
            <person name="Bluhm B."/>
            <person name="Cannon C."/>
            <person name="Castanera R."/>
            <person name="Culley D."/>
            <person name="Daum C."/>
            <person name="Ezra D."/>
            <person name="Gonzalez J."/>
            <person name="Henrissat B."/>
            <person name="Kuo A."/>
            <person name="Liang C."/>
            <person name="Lipzen A."/>
            <person name="Lutzoni F."/>
            <person name="Magnuson J."/>
            <person name="Mondo S."/>
            <person name="Nolan M."/>
            <person name="Ohm R."/>
            <person name="Pangilinan J."/>
            <person name="Park H.-J."/>
            <person name="Ramirez L."/>
            <person name="Alfaro M."/>
            <person name="Sun H."/>
            <person name="Tritt A."/>
            <person name="Yoshinaga Y."/>
            <person name="Zwiers L.-H."/>
            <person name="Turgeon B."/>
            <person name="Goodwin S."/>
            <person name="Spatafora J."/>
            <person name="Crous P."/>
            <person name="Grigoriev I."/>
        </authorList>
    </citation>
    <scope>NUCLEOTIDE SEQUENCE</scope>
    <source>
        <strain evidence="2">CBS 130266</strain>
    </source>
</reference>
<feature type="signal peptide" evidence="1">
    <location>
        <begin position="1"/>
        <end position="18"/>
    </location>
</feature>